<evidence type="ECO:0000256" key="2">
    <source>
        <dbReference type="ARBA" id="ARBA00022679"/>
    </source>
</evidence>
<accession>A0A1W9NW19</accession>
<comment type="caution">
    <text evidence="3">The sequence shown here is derived from an EMBL/GenBank/DDBJ whole genome shotgun (WGS) entry which is preliminary data.</text>
</comment>
<gene>
    <name evidence="3" type="ORF">B5M47_03865</name>
</gene>
<dbReference type="InterPro" id="IPR004629">
    <property type="entry name" value="WecG_TagA_CpsF"/>
</dbReference>
<dbReference type="STRING" id="1968527.B5M47_03865"/>
<keyword evidence="2" id="KW-0808">Transferase</keyword>
<organism evidence="3 4">
    <name type="scientific">candidate division CPR3 bacterium 4484_211</name>
    <dbReference type="NCBI Taxonomy" id="1968527"/>
    <lineage>
        <taxon>Bacteria</taxon>
        <taxon>Bacteria division CPR3</taxon>
    </lineage>
</organism>
<dbReference type="Proteomes" id="UP000192520">
    <property type="component" value="Unassembled WGS sequence"/>
</dbReference>
<dbReference type="NCBIfam" id="TIGR00696">
    <property type="entry name" value="wecG_tagA_cpsF"/>
    <property type="match status" value="1"/>
</dbReference>
<protein>
    <recommendedName>
        <fullName evidence="5">Glycosyltransferase</fullName>
    </recommendedName>
</protein>
<dbReference type="AlphaFoldDB" id="A0A1W9NW19"/>
<dbReference type="GO" id="GO:0016758">
    <property type="term" value="F:hexosyltransferase activity"/>
    <property type="evidence" value="ECO:0007669"/>
    <property type="project" value="TreeGrafter"/>
</dbReference>
<evidence type="ECO:0008006" key="5">
    <source>
        <dbReference type="Google" id="ProtNLM"/>
    </source>
</evidence>
<dbReference type="CDD" id="cd06533">
    <property type="entry name" value="Glyco_transf_WecG_TagA"/>
    <property type="match status" value="1"/>
</dbReference>
<evidence type="ECO:0000313" key="3">
    <source>
        <dbReference type="EMBL" id="OQX50357.1"/>
    </source>
</evidence>
<dbReference type="PANTHER" id="PTHR34136">
    <property type="match status" value="1"/>
</dbReference>
<name>A0A1W9NW19_UNCC3</name>
<reference evidence="4" key="1">
    <citation type="submission" date="2017-03" db="EMBL/GenBank/DDBJ databases">
        <title>Novel pathways for hydrocarbon cycling and metabolic interdependencies in hydrothermal sediment communities.</title>
        <authorList>
            <person name="Dombrowski N."/>
            <person name="Seitz K."/>
            <person name="Teske A."/>
            <person name="Baker B."/>
        </authorList>
    </citation>
    <scope>NUCLEOTIDE SEQUENCE [LARGE SCALE GENOMIC DNA]</scope>
</reference>
<evidence type="ECO:0000313" key="4">
    <source>
        <dbReference type="Proteomes" id="UP000192520"/>
    </source>
</evidence>
<evidence type="ECO:0000256" key="1">
    <source>
        <dbReference type="ARBA" id="ARBA00022676"/>
    </source>
</evidence>
<keyword evidence="1" id="KW-0328">Glycosyltransferase</keyword>
<proteinExistence type="predicted"/>
<dbReference type="EMBL" id="MZGJ01000035">
    <property type="protein sequence ID" value="OQX50357.1"/>
    <property type="molecule type" value="Genomic_DNA"/>
</dbReference>
<sequence>MQTKRLPPPQVDILGIKIDAVTMDKALSRVEEMLNDGKKHYIVTPNPEFVITAQKDKEFMKILNGADLAIPDGIGIVWASKILNRSAPSPKNRPNICTERVTGTDLMIQLCQKAALKGWSIYFLGGKDNIAQKTAENLQKQLPALRVAGFSSKDPNLPVISYELPTADILFVAYGHPRQEKWIAQNLEKLPVKVAMGVGGAFDFIAGRQKRAPRTFQKLSLEWLWRLTTQPWRWKRQLALVKFVYLVVRKKLTKS</sequence>
<dbReference type="PANTHER" id="PTHR34136:SF1">
    <property type="entry name" value="UDP-N-ACETYL-D-MANNOSAMINURONIC ACID TRANSFERASE"/>
    <property type="match status" value="1"/>
</dbReference>
<dbReference type="Pfam" id="PF03808">
    <property type="entry name" value="Glyco_tran_WecG"/>
    <property type="match status" value="1"/>
</dbReference>